<dbReference type="AlphaFoldDB" id="A0A6J6KRG1"/>
<organism evidence="1">
    <name type="scientific">freshwater metagenome</name>
    <dbReference type="NCBI Taxonomy" id="449393"/>
    <lineage>
        <taxon>unclassified sequences</taxon>
        <taxon>metagenomes</taxon>
        <taxon>ecological metagenomes</taxon>
    </lineage>
</organism>
<evidence type="ECO:0000313" key="1">
    <source>
        <dbReference type="EMBL" id="CAB4651053.1"/>
    </source>
</evidence>
<dbReference type="EMBL" id="CAEZWB010000101">
    <property type="protein sequence ID" value="CAB4651053.1"/>
    <property type="molecule type" value="Genomic_DNA"/>
</dbReference>
<protein>
    <submittedName>
        <fullName evidence="1">Unannotated protein</fullName>
    </submittedName>
</protein>
<gene>
    <name evidence="1" type="ORF">UFOPK2166_00816</name>
</gene>
<name>A0A6J6KRG1_9ZZZZ</name>
<reference evidence="1" key="1">
    <citation type="submission" date="2020-05" db="EMBL/GenBank/DDBJ databases">
        <authorList>
            <person name="Chiriac C."/>
            <person name="Salcher M."/>
            <person name="Ghai R."/>
            <person name="Kavagutti S V."/>
        </authorList>
    </citation>
    <scope>NUCLEOTIDE SEQUENCE</scope>
</reference>
<proteinExistence type="predicted"/>
<accession>A0A6J6KRG1</accession>
<sequence>MAWQQQLLRIAGATACIVLVGACSSPARTATNFCRQLADELPEIADLPATDEQISDAVKRYERLLDVAPLEIEKEFNSLTALMRAARDVDAADPESVQTLVELTYSSEKDALASSAWVLATCGVDLSLGIAPSAP</sequence>